<dbReference type="GeneID" id="85018249"/>
<evidence type="ECO:0000259" key="2">
    <source>
        <dbReference type="Pfam" id="PF13568"/>
    </source>
</evidence>
<proteinExistence type="predicted"/>
<feature type="domain" description="Outer membrane protein beta-barrel" evidence="2">
    <location>
        <begin position="19"/>
        <end position="185"/>
    </location>
</feature>
<dbReference type="Pfam" id="PF13568">
    <property type="entry name" value="OMP_b-brl_2"/>
    <property type="match status" value="1"/>
</dbReference>
<organism evidence="3 4">
    <name type="scientific">Capnocytophaga granulosa</name>
    <dbReference type="NCBI Taxonomy" id="45242"/>
    <lineage>
        <taxon>Bacteria</taxon>
        <taxon>Pseudomonadati</taxon>
        <taxon>Bacteroidota</taxon>
        <taxon>Flavobacteriia</taxon>
        <taxon>Flavobacteriales</taxon>
        <taxon>Flavobacteriaceae</taxon>
        <taxon>Capnocytophaga</taxon>
    </lineage>
</organism>
<protein>
    <submittedName>
        <fullName evidence="3">Outer membrane protein beta-barrel domain-containing protein</fullName>
    </submittedName>
</protein>
<sequence>MKRNILCVLLFFFTLLCSAQEFDVGVKGGLSYVNLRGTTSDISTFKGKWGVYVGAYGELFLGRIFSLQPEVLFSRQGARWEREGLLPNGELYKASLNTDYVNVPILSGIKLHEKFSLQVGAQFGFLAVKPEIGSEEPIFYNGANFLDKGIYRTFDFAVIVGCKVHITEDLAAELRYVNSLTNLFDKEHPALNTTEFGNTNVFRHSYLSIGVEYRLKQLTIF</sequence>
<name>A0A1H2Y1N2_9FLAO</name>
<feature type="chain" id="PRO_5028803661" evidence="1">
    <location>
        <begin position="20"/>
        <end position="221"/>
    </location>
</feature>
<evidence type="ECO:0000256" key="1">
    <source>
        <dbReference type="SAM" id="SignalP"/>
    </source>
</evidence>
<dbReference type="InterPro" id="IPR011250">
    <property type="entry name" value="OMP/PagP_B-barrel"/>
</dbReference>
<dbReference type="Proteomes" id="UP000182771">
    <property type="component" value="Unassembled WGS sequence"/>
</dbReference>
<evidence type="ECO:0000313" key="4">
    <source>
        <dbReference type="Proteomes" id="UP000182771"/>
    </source>
</evidence>
<reference evidence="3 4" key="1">
    <citation type="submission" date="2016-10" db="EMBL/GenBank/DDBJ databases">
        <authorList>
            <person name="Varghese N."/>
            <person name="Submissions S."/>
        </authorList>
    </citation>
    <scope>NUCLEOTIDE SEQUENCE [LARGE SCALE GENOMIC DNA]</scope>
    <source>
        <strain evidence="3 4">DSM 11449</strain>
    </source>
</reference>
<gene>
    <name evidence="3" type="ORF">SAMN05444420_10679</name>
</gene>
<dbReference type="EMBL" id="FNND01000006">
    <property type="protein sequence ID" value="SDW99072.1"/>
    <property type="molecule type" value="Genomic_DNA"/>
</dbReference>
<comment type="caution">
    <text evidence="3">The sequence shown here is derived from an EMBL/GenBank/DDBJ whole genome shotgun (WGS) entry which is preliminary data.</text>
</comment>
<evidence type="ECO:0000313" key="3">
    <source>
        <dbReference type="EMBL" id="SDW99072.1"/>
    </source>
</evidence>
<dbReference type="AlphaFoldDB" id="A0A1H2Y1N2"/>
<dbReference type="RefSeq" id="WP_040356968.1">
    <property type="nucleotide sequence ID" value="NZ_FNND01000006.1"/>
</dbReference>
<feature type="signal peptide" evidence="1">
    <location>
        <begin position="1"/>
        <end position="19"/>
    </location>
</feature>
<dbReference type="OrthoDB" id="947434at2"/>
<keyword evidence="1" id="KW-0732">Signal</keyword>
<dbReference type="InterPro" id="IPR025665">
    <property type="entry name" value="Beta-barrel_OMP_2"/>
</dbReference>
<accession>A0A1H2Y1N2</accession>
<dbReference type="SUPFAM" id="SSF56925">
    <property type="entry name" value="OMPA-like"/>
    <property type="match status" value="1"/>
</dbReference>
<keyword evidence="4" id="KW-1185">Reference proteome</keyword>